<dbReference type="PANTHER" id="PTHR12696">
    <property type="entry name" value="TIP120"/>
    <property type="match status" value="1"/>
</dbReference>
<proteinExistence type="inferred from homology"/>
<gene>
    <name evidence="7" type="primary">CAND2</name>
</gene>
<dbReference type="SMART" id="SM00567">
    <property type="entry name" value="EZ_HEAT"/>
    <property type="match status" value="3"/>
</dbReference>
<evidence type="ECO:0000259" key="5">
    <source>
        <dbReference type="Pfam" id="PF08623"/>
    </source>
</evidence>
<sequence>MVATMSGAALPMSSLLEKMTSSDKDFRFMATSDLLSELQKDSIQLDEDSERRVVQTLLGLLEDRNGEVQGLAVRCLGPLVGKVKECQVEAIVEALCANMRSDKEQLRDIAGIGLKTVLSKLPPAATESSLATSVCRKVTGQLTAAIIQQEDVALQLEALDILSDMLSRLGAPLGAFHAGLLHCLLPQLGSPRLAVRKRAVGALGHLAAACCSDLLTQLADHLLQRLPSPREPACPTCPAAARTLVQCVGSVGRQAGHRLGAHLDRLVPLVQDFCSLDDDELRESCLQALEAFLRKCPKEMGPYVSSVISLCLQYLKHDPNYDCGSDGDKGQMETEDSELSGQESEDGYSDEEDQSWKVRRAAARCLGALPCSRPDLQAELLCSLGPPLIHRFREREETVRAEVFATYSELLHLARAPGGWPETQEEAGEQGSFRHLLRGQVPLVVKALQRQLKDHNPRVRQACFSLLGELEAALPGSLEEHTPMLVTGLVFSLGERSGPSAVRLDALALLQQLIGTEPVATFASHLPTLLPALEGCVADPCCRLAAEGLRALQELVRVLWPLDGPGALDPQPHVARVAAACLSRLRAVDLDQEVKERVLACTGHLLAHLGDRLAGAEVLLLGLLLERLQGEATRLPATRALALAAASPLLLDLRPLLAEALPLLAGFMRRGPRALRLAALQVLEALARTRGPSLPSPALQPVLAELPTLLGDGDMPAAQLALELLAALAQAQPACLAEVSGPVLDALLGLLCWPLLPAGVLAAAEALLQALAGGRPPCVDYARLTRLLMAPVIQAPAAGRPGPPKQALHSLARCLATLAAACPQEAAATAQRLVAEARCPDSSPHIQVLALLTLAELGAVAGPGPQRELKAALLDALGSASEDVRAAASLALGRVGAGSLADFLALLPAQLRAEPRHQYLLLGALREALGMAVPDSLRPHLEVVWALLLPLCQVDEEGTRGLVAECLARLVLANPPFLLPRLRMQLAADQPLTRSTAIMTVKFLISDQPHPVDPQLKTIMGDFLESLRDPDSGVRRAALALLNSAVHNKPSLVRGELGTVLPLLYQETRVRRELIREVEMGPFKHTVDEGLDLRKAAFECMYSLLERCLAQLELGEFLSRVEDGLKDHPDIRMSTFTMLARLAALCPASVLQRVDRLMEPLRATCLAKVKADSVKQEFEKQEELRHSAMRAVAALLSIPEVGKSPIMADFLSQIQSNPELKVLFESTQKDSASGRSTDTTELS</sequence>
<dbReference type="Pfam" id="PF25782">
    <property type="entry name" value="TPR_CAND1"/>
    <property type="match status" value="1"/>
</dbReference>
<keyword evidence="3" id="KW-0833">Ubl conjugation pathway</keyword>
<feature type="region of interest" description="Disordered" evidence="4">
    <location>
        <begin position="324"/>
        <end position="353"/>
    </location>
</feature>
<dbReference type="InterPro" id="IPR039852">
    <property type="entry name" value="CAND1/CAND2"/>
</dbReference>
<accession>A0ABM3WJ98</accession>
<dbReference type="InterPro" id="IPR016024">
    <property type="entry name" value="ARM-type_fold"/>
</dbReference>
<dbReference type="InterPro" id="IPR011989">
    <property type="entry name" value="ARM-like"/>
</dbReference>
<evidence type="ECO:0000313" key="6">
    <source>
        <dbReference type="Proteomes" id="UP001652624"/>
    </source>
</evidence>
<feature type="compositionally biased region" description="Acidic residues" evidence="4">
    <location>
        <begin position="333"/>
        <end position="353"/>
    </location>
</feature>
<evidence type="ECO:0000256" key="3">
    <source>
        <dbReference type="ARBA" id="ARBA00022786"/>
    </source>
</evidence>
<evidence type="ECO:0000256" key="2">
    <source>
        <dbReference type="ARBA" id="ARBA00022737"/>
    </source>
</evidence>
<organism evidence="6 7">
    <name type="scientific">Erinaceus europaeus</name>
    <name type="common">Western European hedgehog</name>
    <dbReference type="NCBI Taxonomy" id="9365"/>
    <lineage>
        <taxon>Eukaryota</taxon>
        <taxon>Metazoa</taxon>
        <taxon>Chordata</taxon>
        <taxon>Craniata</taxon>
        <taxon>Vertebrata</taxon>
        <taxon>Euteleostomi</taxon>
        <taxon>Mammalia</taxon>
        <taxon>Eutheria</taxon>
        <taxon>Laurasiatheria</taxon>
        <taxon>Eulipotyphla</taxon>
        <taxon>Erinaceidae</taxon>
        <taxon>Erinaceinae</taxon>
        <taxon>Erinaceus</taxon>
    </lineage>
</organism>
<comment type="similarity">
    <text evidence="1">Belongs to the CAND family.</text>
</comment>
<evidence type="ECO:0000313" key="7">
    <source>
        <dbReference type="RefSeq" id="XP_060036650.1"/>
    </source>
</evidence>
<evidence type="ECO:0000256" key="4">
    <source>
        <dbReference type="SAM" id="MobiDB-lite"/>
    </source>
</evidence>
<dbReference type="GeneID" id="103108197"/>
<dbReference type="Pfam" id="PF08623">
    <property type="entry name" value="TIP120"/>
    <property type="match status" value="1"/>
</dbReference>
<dbReference type="Gene3D" id="1.25.10.10">
    <property type="entry name" value="Leucine-rich Repeat Variant"/>
    <property type="match status" value="1"/>
</dbReference>
<feature type="domain" description="TATA-binding protein interacting (TIP20)" evidence="5">
    <location>
        <begin position="1052"/>
        <end position="1214"/>
    </location>
</feature>
<dbReference type="SUPFAM" id="SSF48371">
    <property type="entry name" value="ARM repeat"/>
    <property type="match status" value="1"/>
</dbReference>
<evidence type="ECO:0000256" key="1">
    <source>
        <dbReference type="ARBA" id="ARBA00007657"/>
    </source>
</evidence>
<dbReference type="InterPro" id="IPR013932">
    <property type="entry name" value="TATA-bd_TIP120"/>
</dbReference>
<keyword evidence="6" id="KW-1185">Reference proteome</keyword>
<reference evidence="7" key="1">
    <citation type="submission" date="2025-08" db="UniProtKB">
        <authorList>
            <consortium name="RefSeq"/>
        </authorList>
    </citation>
    <scope>IDENTIFICATION</scope>
</reference>
<name>A0ABM3WJ98_ERIEU</name>
<protein>
    <submittedName>
        <fullName evidence="7">Cullin-associated NEDD8-dissociated protein 2 isoform X1</fullName>
    </submittedName>
</protein>
<dbReference type="RefSeq" id="XP_060036650.1">
    <property type="nucleotide sequence ID" value="XM_060180667.1"/>
</dbReference>
<dbReference type="Proteomes" id="UP001652624">
    <property type="component" value="Chromosome 21"/>
</dbReference>
<dbReference type="InterPro" id="IPR004155">
    <property type="entry name" value="PBS_lyase_HEAT"/>
</dbReference>
<keyword evidence="2" id="KW-0677">Repeat</keyword>